<dbReference type="EMBL" id="JAARPY010000004">
    <property type="protein sequence ID" value="MBC1398289.1"/>
    <property type="molecule type" value="Genomic_DNA"/>
</dbReference>
<name>A0A841YDI6_9LIST</name>
<accession>A0A841YDI6</accession>
<proteinExistence type="predicted"/>
<dbReference type="Gene3D" id="3.10.105.10">
    <property type="entry name" value="Dipeptide-binding Protein, Domain 3"/>
    <property type="match status" value="1"/>
</dbReference>
<dbReference type="RefSeq" id="WP_007545774.1">
    <property type="nucleotide sequence ID" value="NZ_JAARPY010000004.1"/>
</dbReference>
<dbReference type="Pfam" id="PF00496">
    <property type="entry name" value="SBP_bac_5"/>
    <property type="match status" value="1"/>
</dbReference>
<feature type="domain" description="Solute-binding protein family 5" evidence="2">
    <location>
        <begin position="169"/>
        <end position="463"/>
    </location>
</feature>
<dbReference type="InterPro" id="IPR000914">
    <property type="entry name" value="SBP_5_dom"/>
</dbReference>
<evidence type="ECO:0000259" key="2">
    <source>
        <dbReference type="Pfam" id="PF00496"/>
    </source>
</evidence>
<dbReference type="InterPro" id="IPR025370">
    <property type="entry name" value="SgrR_HTH_N"/>
</dbReference>
<dbReference type="Pfam" id="PF12793">
    <property type="entry name" value="SgrR_N"/>
    <property type="match status" value="1"/>
</dbReference>
<evidence type="ECO:0000313" key="5">
    <source>
        <dbReference type="Proteomes" id="UP000571128"/>
    </source>
</evidence>
<dbReference type="GO" id="GO:1904680">
    <property type="term" value="F:peptide transmembrane transporter activity"/>
    <property type="evidence" value="ECO:0007669"/>
    <property type="project" value="TreeGrafter"/>
</dbReference>
<dbReference type="Proteomes" id="UP000571128">
    <property type="component" value="Unassembled WGS sequence"/>
</dbReference>
<dbReference type="PANTHER" id="PTHR30290">
    <property type="entry name" value="PERIPLASMIC BINDING COMPONENT OF ABC TRANSPORTER"/>
    <property type="match status" value="1"/>
</dbReference>
<comment type="caution">
    <text evidence="4">The sequence shown here is derived from an EMBL/GenBank/DDBJ whole genome shotgun (WGS) entry which is preliminary data.</text>
</comment>
<dbReference type="PANTHER" id="PTHR30290:SF72">
    <property type="entry name" value="HTH-TYPE TRANSCRIPTIONAL REGULATOR SGRR"/>
    <property type="match status" value="1"/>
</dbReference>
<dbReference type="Gene3D" id="3.40.190.10">
    <property type="entry name" value="Periplasmic binding protein-like II"/>
    <property type="match status" value="1"/>
</dbReference>
<dbReference type="AlphaFoldDB" id="A0A841YDI6"/>
<feature type="domain" description="Transcriptional regulator SgrR N-terminal HTH" evidence="3">
    <location>
        <begin position="5"/>
        <end position="99"/>
    </location>
</feature>
<sequence>MDFDYFKLRSYLETKNNETIHPFKLAEVADLFYCSTKNVKRKIQNYEKEGALSYTAGRGRGHLSTIIFSKEFADDMLYFLENQPKEQKLSSIVTFLESDLPAYVISFLTEEFRDLFNTQTHEDNQDILRMMMRRQVNTLEPKHVSTSFEAFLLSHLSDTLVTFNKETQKVEPWLAHHFSTNHEKTCWTFYLRKSVTFHNGQHLDSEDVLWSISRAQEEDSVLQHFLQHIKHIEILSPYILRVHLTKADPFFIRYLSAVNLPILPKNVPFDEKKWVSTGPFQIQQFSQTKIVLKAFDNYFMPRALLDKIEFWYVEGAEKLDSVRFLYEEEKPNDAYVEQRSKSFGVSAVCFNFNKKDSIIQHKAFREAIFHLIDSALIQVPKERQASTYFQSKKNKIIPKKPKQIPLLLKKMGYDKRIVYMGFFNRPSVKQNAIIFQKKAEELGIKLELVPINLATDYYSTAFQKLDFIWLDEEPGADLELGYFEFFTNPNLIPRRFLSEAILLTIADFMEEIRFGETYFDREKSRMSLDMWLTENFFLFYVAYSYKMHHMDPQIRGLEDMMYGYYNLRKIWVPLSDHLSNSHNKTD</sequence>
<evidence type="ECO:0000313" key="4">
    <source>
        <dbReference type="EMBL" id="MBC1398289.1"/>
    </source>
</evidence>
<dbReference type="GO" id="GO:0003677">
    <property type="term" value="F:DNA binding"/>
    <property type="evidence" value="ECO:0007669"/>
    <property type="project" value="UniProtKB-KW"/>
</dbReference>
<evidence type="ECO:0000256" key="1">
    <source>
        <dbReference type="ARBA" id="ARBA00023125"/>
    </source>
</evidence>
<keyword evidence="1" id="KW-0238">DNA-binding</keyword>
<reference evidence="4 5" key="1">
    <citation type="submission" date="2020-03" db="EMBL/GenBank/DDBJ databases">
        <title>Soil Listeria distribution.</title>
        <authorList>
            <person name="Liao J."/>
            <person name="Wiedmann M."/>
        </authorList>
    </citation>
    <scope>NUCLEOTIDE SEQUENCE [LARGE SCALE GENOMIC DNA]</scope>
    <source>
        <strain evidence="4 5">FSL L7-1645</strain>
    </source>
</reference>
<dbReference type="InterPro" id="IPR039424">
    <property type="entry name" value="SBP_5"/>
</dbReference>
<evidence type="ECO:0008006" key="6">
    <source>
        <dbReference type="Google" id="ProtNLM"/>
    </source>
</evidence>
<dbReference type="SUPFAM" id="SSF53850">
    <property type="entry name" value="Periplasmic binding protein-like II"/>
    <property type="match status" value="1"/>
</dbReference>
<protein>
    <recommendedName>
        <fullName evidence="6">HTH-type transcriptional regulator sgrR</fullName>
    </recommendedName>
</protein>
<organism evidence="4 5">
    <name type="scientific">Listeria fleischmannii</name>
    <dbReference type="NCBI Taxonomy" id="1069827"/>
    <lineage>
        <taxon>Bacteria</taxon>
        <taxon>Bacillati</taxon>
        <taxon>Bacillota</taxon>
        <taxon>Bacilli</taxon>
        <taxon>Bacillales</taxon>
        <taxon>Listeriaceae</taxon>
        <taxon>Listeria</taxon>
    </lineage>
</organism>
<gene>
    <name evidence="4" type="ORF">HB844_05325</name>
</gene>
<evidence type="ECO:0000259" key="3">
    <source>
        <dbReference type="Pfam" id="PF12793"/>
    </source>
</evidence>
<dbReference type="GO" id="GO:0015833">
    <property type="term" value="P:peptide transport"/>
    <property type="evidence" value="ECO:0007669"/>
    <property type="project" value="TreeGrafter"/>
</dbReference>